<feature type="compositionally biased region" description="Polar residues" evidence="15">
    <location>
        <begin position="228"/>
        <end position="241"/>
    </location>
</feature>
<feature type="compositionally biased region" description="Basic and acidic residues" evidence="15">
    <location>
        <begin position="242"/>
        <end position="262"/>
    </location>
</feature>
<feature type="compositionally biased region" description="Low complexity" evidence="15">
    <location>
        <begin position="101"/>
        <end position="123"/>
    </location>
</feature>
<organism evidence="17 18">
    <name type="scientific">Drosophila hydei</name>
    <name type="common">Fruit fly</name>
    <dbReference type="NCBI Taxonomy" id="7224"/>
    <lineage>
        <taxon>Eukaryota</taxon>
        <taxon>Metazoa</taxon>
        <taxon>Ecdysozoa</taxon>
        <taxon>Arthropoda</taxon>
        <taxon>Hexapoda</taxon>
        <taxon>Insecta</taxon>
        <taxon>Pterygota</taxon>
        <taxon>Neoptera</taxon>
        <taxon>Endopterygota</taxon>
        <taxon>Diptera</taxon>
        <taxon>Brachycera</taxon>
        <taxon>Muscomorpha</taxon>
        <taxon>Ephydroidea</taxon>
        <taxon>Drosophilidae</taxon>
        <taxon>Drosophila</taxon>
    </lineage>
</organism>
<keyword evidence="10 14" id="KW-0804">Transcription</keyword>
<evidence type="ECO:0000256" key="6">
    <source>
        <dbReference type="ARBA" id="ARBA00022964"/>
    </source>
</evidence>
<feature type="compositionally biased region" description="Low complexity" evidence="15">
    <location>
        <begin position="202"/>
        <end position="211"/>
    </location>
</feature>
<dbReference type="GO" id="GO:0005730">
    <property type="term" value="C:nucleolus"/>
    <property type="evidence" value="ECO:0007669"/>
    <property type="project" value="TreeGrafter"/>
</dbReference>
<dbReference type="FunFam" id="3.90.930.40:FF:000001">
    <property type="entry name" value="ribosomal oxygenase 1 isoform X1"/>
    <property type="match status" value="1"/>
</dbReference>
<feature type="compositionally biased region" description="Polar residues" evidence="15">
    <location>
        <begin position="71"/>
        <end position="100"/>
    </location>
</feature>
<dbReference type="GO" id="GO:0005506">
    <property type="term" value="F:iron ion binding"/>
    <property type="evidence" value="ECO:0007669"/>
    <property type="project" value="UniProtKB-UniRule"/>
</dbReference>
<dbReference type="InterPro" id="IPR003347">
    <property type="entry name" value="JmjC_dom"/>
</dbReference>
<dbReference type="PROSITE" id="PS51184">
    <property type="entry name" value="JMJC"/>
    <property type="match status" value="1"/>
</dbReference>
<dbReference type="SUPFAM" id="SSF51197">
    <property type="entry name" value="Clavaminate synthase-like"/>
    <property type="match status" value="1"/>
</dbReference>
<dbReference type="GeneID" id="111591852"/>
<feature type="region of interest" description="Disordered" evidence="15">
    <location>
        <begin position="1"/>
        <end position="274"/>
    </location>
</feature>
<dbReference type="CTD" id="31374"/>
<dbReference type="OrthoDB" id="425950at2759"/>
<dbReference type="OMA" id="WERNACQ"/>
<name>A0A6J1LGC0_DROHY</name>
<dbReference type="FunFam" id="1.10.10.1500:FF:000001">
    <property type="entry name" value="ribosomal oxygenase 1 isoform X1"/>
    <property type="match status" value="1"/>
</dbReference>
<feature type="domain" description="JmjC" evidence="16">
    <location>
        <begin position="463"/>
        <end position="602"/>
    </location>
</feature>
<keyword evidence="6 14" id="KW-0223">Dioxygenase</keyword>
<reference evidence="18" key="1">
    <citation type="submission" date="2025-08" db="UniProtKB">
        <authorList>
            <consortium name="RefSeq"/>
        </authorList>
    </citation>
    <scope>IDENTIFICATION</scope>
    <source>
        <strain evidence="18">15085-1641.00</strain>
        <tissue evidence="18">Whole body</tissue>
    </source>
</reference>
<evidence type="ECO:0000256" key="1">
    <source>
        <dbReference type="ARBA" id="ARBA00004123"/>
    </source>
</evidence>
<evidence type="ECO:0000256" key="12">
    <source>
        <dbReference type="ARBA" id="ARBA00025670"/>
    </source>
</evidence>
<dbReference type="PANTHER" id="PTHR13096">
    <property type="entry name" value="MINA53 MYC INDUCED NUCLEAR ANTIGEN"/>
    <property type="match status" value="1"/>
</dbReference>
<keyword evidence="8 14" id="KW-0408">Iron</keyword>
<evidence type="ECO:0000259" key="16">
    <source>
        <dbReference type="PROSITE" id="PS51184"/>
    </source>
</evidence>
<dbReference type="Gene3D" id="3.90.930.40">
    <property type="match status" value="1"/>
</dbReference>
<evidence type="ECO:0000256" key="5">
    <source>
        <dbReference type="ARBA" id="ARBA00022853"/>
    </source>
</evidence>
<feature type="region of interest" description="Disordered" evidence="15">
    <location>
        <begin position="286"/>
        <end position="317"/>
    </location>
</feature>
<comment type="similarity">
    <text evidence="2">Belongs to the ROX family. NO66 subfamily.</text>
</comment>
<comment type="cofactor">
    <cofactor evidence="14">
        <name>Fe(2+)</name>
        <dbReference type="ChEBI" id="CHEBI:29033"/>
    </cofactor>
    <text evidence="14">Binds 1 Fe(2+) ion per subunit.</text>
</comment>
<keyword evidence="11 14" id="KW-0539">Nucleus</keyword>
<gene>
    <name evidence="18" type="primary">LOC111591852</name>
</gene>
<dbReference type="PANTHER" id="PTHR13096:SF8">
    <property type="entry name" value="RIBOSOMAL OXYGENASE 1"/>
    <property type="match status" value="1"/>
</dbReference>
<protein>
    <recommendedName>
        <fullName evidence="14">Bifunctional lysine-specific demethylase and histidyl-hydroxylase</fullName>
        <ecNumber evidence="14">1.14.11.27</ecNumber>
    </recommendedName>
</protein>
<evidence type="ECO:0000313" key="18">
    <source>
        <dbReference type="RefSeq" id="XP_023163555.2"/>
    </source>
</evidence>
<dbReference type="EC" id="1.14.11.27" evidence="14"/>
<evidence type="ECO:0000256" key="14">
    <source>
        <dbReference type="RuleBase" id="RU366061"/>
    </source>
</evidence>
<evidence type="ECO:0000256" key="10">
    <source>
        <dbReference type="ARBA" id="ARBA00023163"/>
    </source>
</evidence>
<evidence type="ECO:0000256" key="7">
    <source>
        <dbReference type="ARBA" id="ARBA00023002"/>
    </source>
</evidence>
<dbReference type="GO" id="GO:0032453">
    <property type="term" value="F:histone H3K4 demethylase activity"/>
    <property type="evidence" value="ECO:0007669"/>
    <property type="project" value="TreeGrafter"/>
</dbReference>
<comment type="subcellular location">
    <subcellularLocation>
        <location evidence="1 14">Nucleus</location>
    </subcellularLocation>
</comment>
<feature type="compositionally biased region" description="Acidic residues" evidence="15">
    <location>
        <begin position="139"/>
        <end position="156"/>
    </location>
</feature>
<evidence type="ECO:0000313" key="17">
    <source>
        <dbReference type="Proteomes" id="UP000504633"/>
    </source>
</evidence>
<dbReference type="KEGG" id="dhe:111591852"/>
<keyword evidence="5" id="KW-0156">Chromatin regulator</keyword>
<dbReference type="FunFam" id="2.60.120.650:FF:000013">
    <property type="entry name" value="Ribosomal oxygenase 1"/>
    <property type="match status" value="1"/>
</dbReference>
<dbReference type="GO" id="GO:0045471">
    <property type="term" value="P:response to ethanol"/>
    <property type="evidence" value="ECO:0007669"/>
    <property type="project" value="UniProtKB-ARBA"/>
</dbReference>
<feature type="compositionally biased region" description="Polar residues" evidence="15">
    <location>
        <begin position="124"/>
        <end position="138"/>
    </location>
</feature>
<evidence type="ECO:0000256" key="15">
    <source>
        <dbReference type="SAM" id="MobiDB-lite"/>
    </source>
</evidence>
<dbReference type="AlphaFoldDB" id="A0A6J1LGC0"/>
<dbReference type="RefSeq" id="XP_023163555.2">
    <property type="nucleotide sequence ID" value="XM_023307787.2"/>
</dbReference>
<dbReference type="GO" id="GO:0140680">
    <property type="term" value="F:histone H3K36me/H3K36me2 demethylase activity"/>
    <property type="evidence" value="ECO:0007669"/>
    <property type="project" value="UniProtKB-EC"/>
</dbReference>
<evidence type="ECO:0000256" key="11">
    <source>
        <dbReference type="ARBA" id="ARBA00023242"/>
    </source>
</evidence>
<comment type="function">
    <text evidence="12">Oxygenase that can act as both a histone lysine demethylase and a ribosomal histidine hydroxylase. Specifically demethylates 'Lys-4' (H3K4me) and 'Lys-36' (H3K36me) of histone H3, thereby playing a central role in histone code.</text>
</comment>
<evidence type="ECO:0000256" key="13">
    <source>
        <dbReference type="ARBA" id="ARBA00047915"/>
    </source>
</evidence>
<keyword evidence="7 14" id="KW-0560">Oxidoreductase</keyword>
<evidence type="ECO:0000256" key="9">
    <source>
        <dbReference type="ARBA" id="ARBA00023015"/>
    </source>
</evidence>
<feature type="compositionally biased region" description="Low complexity" evidence="15">
    <location>
        <begin position="157"/>
        <end position="183"/>
    </location>
</feature>
<keyword evidence="9 14" id="KW-0805">Transcription regulation</keyword>
<dbReference type="InterPro" id="IPR049043">
    <property type="entry name" value="WHD_RIOX1"/>
</dbReference>
<dbReference type="Pfam" id="PF21233">
    <property type="entry name" value="WHD_RIOX1"/>
    <property type="match status" value="1"/>
</dbReference>
<evidence type="ECO:0000256" key="8">
    <source>
        <dbReference type="ARBA" id="ARBA00023004"/>
    </source>
</evidence>
<dbReference type="Gene3D" id="2.60.120.650">
    <property type="entry name" value="Cupin"/>
    <property type="match status" value="1"/>
</dbReference>
<feature type="compositionally biased region" description="Low complexity" evidence="15">
    <location>
        <begin position="286"/>
        <end position="301"/>
    </location>
</feature>
<dbReference type="Proteomes" id="UP000504633">
    <property type="component" value="Unplaced"/>
</dbReference>
<evidence type="ECO:0000256" key="2">
    <source>
        <dbReference type="ARBA" id="ARBA00010309"/>
    </source>
</evidence>
<comment type="catalytic activity">
    <reaction evidence="13 14">
        <text>N(6),N(6)-dimethyl-L-lysyl(36)-[histone H3] + 2 2-oxoglutarate + 2 O2 = L-lysyl(36)-[histone H3] + 2 formaldehyde + 2 succinate + 2 CO2</text>
        <dbReference type="Rhea" id="RHEA:42032"/>
        <dbReference type="Rhea" id="RHEA-COMP:9785"/>
        <dbReference type="Rhea" id="RHEA-COMP:9787"/>
        <dbReference type="ChEBI" id="CHEBI:15379"/>
        <dbReference type="ChEBI" id="CHEBI:16526"/>
        <dbReference type="ChEBI" id="CHEBI:16810"/>
        <dbReference type="ChEBI" id="CHEBI:16842"/>
        <dbReference type="ChEBI" id="CHEBI:29969"/>
        <dbReference type="ChEBI" id="CHEBI:30031"/>
        <dbReference type="ChEBI" id="CHEBI:61976"/>
        <dbReference type="EC" id="1.14.11.27"/>
    </reaction>
</comment>
<feature type="compositionally biased region" description="Basic residues" evidence="15">
    <location>
        <begin position="26"/>
        <end position="40"/>
    </location>
</feature>
<dbReference type="InterPro" id="IPR039994">
    <property type="entry name" value="NO66-like"/>
</dbReference>
<keyword evidence="3" id="KW-0678">Repressor</keyword>
<proteinExistence type="inferred from homology"/>
<dbReference type="Gene3D" id="1.10.10.1500">
    <property type="entry name" value="JmjC domain-containing ribosomal oxygenase (ROX), dimer domain"/>
    <property type="match status" value="1"/>
</dbReference>
<dbReference type="Pfam" id="PF08007">
    <property type="entry name" value="JmjC_2"/>
    <property type="match status" value="1"/>
</dbReference>
<accession>A0A6J1LGC0</accession>
<evidence type="ECO:0000256" key="4">
    <source>
        <dbReference type="ARBA" id="ARBA00022723"/>
    </source>
</evidence>
<keyword evidence="17" id="KW-1185">Reference proteome</keyword>
<keyword evidence="4 14" id="KW-0479">Metal-binding</keyword>
<feature type="region of interest" description="Disordered" evidence="15">
    <location>
        <begin position="332"/>
        <end position="357"/>
    </location>
</feature>
<evidence type="ECO:0000256" key="3">
    <source>
        <dbReference type="ARBA" id="ARBA00022491"/>
    </source>
</evidence>
<sequence>MDSKLSAYAAYGVSPKRRTQQEPKKTVKRLAKKTIGKAAKKVQNSAVNVKKSDGMPSKQSNGKRQKLKANKMSSSDTCENSSDLSYNSRNISGNNSSLTMSDGSYLSNGGSNSGSENNSDSSNCDATASSVSHSSNYESIDEQDGAEGSSDDEYNSDSDNYGSQSENDSNGNSSGSEYESNDSAHNGETQSDDYFSEEYTLSSSSGSSSNSQITTMPQAVRKAGKSLDMNNNNNKPTAAKQQTRDKKQPVKQEQKAKADGKSANKAPSCPLPRRPIQTMIQSCPLPSKAAPAKPIPSTSRLSSRESLTKTKAKSCRLSSAPALKMANKMAAAEKKSRKSSNETQLQTGMEKPRGPVHQMNSIEEGKRMLHWLINPMTSDCFFEQYWERNACQVKRKQPNYFEQLISFKMIDEMLINHHLEFTTNIDVTSYKKGVRQTLNPDGRAMPPTVWGFYGEGCSIRILNPSSYLCKLRQLCSMMQEFFHCLVGANVYLTPPNSQGFAPHYDDIEAFVLQVEGRKRWRLYAPPQSTDVLARTSSGNYKQEELGQPLFDAVLEPGDILYFPRGTVHQAVTEQKQHSLHITLSVYQQQAYANLLEVLMPSVMERAIKHHLTLRRGLPLHIWQHLGLANGGQQSELRNQLLENTKRLVQQYLVPSDAQIDSAVDQLAKRFQHEALPPCLKPEEHVRTVFGSRSETDASGQCLCDYELTERTSVRLLRANILRLVADGSSLRVYYYVDNALEYCKYEANFMEIQPSEAPAVEALMTSYPAYMKVAKLPLRSADRRIEVATALWERGLLMTEKPFK</sequence>